<keyword evidence="9 12" id="KW-0131">Cell cycle</keyword>
<evidence type="ECO:0000256" key="8">
    <source>
        <dbReference type="ARBA" id="ARBA00023235"/>
    </source>
</evidence>
<evidence type="ECO:0000256" key="2">
    <source>
        <dbReference type="ARBA" id="ARBA00005464"/>
    </source>
</evidence>
<evidence type="ECO:0000313" key="17">
    <source>
        <dbReference type="EMBL" id="MBE1236896.1"/>
    </source>
</evidence>
<keyword evidence="12" id="KW-0963">Cytoplasm</keyword>
<dbReference type="SUPFAM" id="SSF54534">
    <property type="entry name" value="FKBP-like"/>
    <property type="match status" value="1"/>
</dbReference>
<dbReference type="PANTHER" id="PTHR30560">
    <property type="entry name" value="TRIGGER FACTOR CHAPERONE AND PEPTIDYL-PROLYL CIS/TRANS ISOMERASE"/>
    <property type="match status" value="1"/>
</dbReference>
<dbReference type="Gene3D" id="3.30.70.1050">
    <property type="entry name" value="Trigger factor ribosome-binding domain"/>
    <property type="match status" value="1"/>
</dbReference>
<comment type="similarity">
    <text evidence="2 12 14">Belongs to the FKBP-type PPIase family. Tig subfamily.</text>
</comment>
<proteinExistence type="inferred from homology"/>
<comment type="caution">
    <text evidence="17">The sequence shown here is derived from an EMBL/GenBank/DDBJ whole genome shotgun (WGS) entry which is preliminary data.</text>
</comment>
<dbReference type="GO" id="GO:0015031">
    <property type="term" value="P:protein transport"/>
    <property type="evidence" value="ECO:0007669"/>
    <property type="project" value="UniProtKB-UniRule"/>
</dbReference>
<dbReference type="InterPro" id="IPR037041">
    <property type="entry name" value="Trigger_fac_C_sf"/>
</dbReference>
<dbReference type="GO" id="GO:0044183">
    <property type="term" value="F:protein folding chaperone"/>
    <property type="evidence" value="ECO:0007669"/>
    <property type="project" value="TreeGrafter"/>
</dbReference>
<dbReference type="InterPro" id="IPR008880">
    <property type="entry name" value="Trigger_fac_C"/>
</dbReference>
<dbReference type="Pfam" id="PF00254">
    <property type="entry name" value="FKBP_C"/>
    <property type="match status" value="1"/>
</dbReference>
<dbReference type="PANTHER" id="PTHR30560:SF3">
    <property type="entry name" value="TRIGGER FACTOR-LIKE PROTEIN TIG, CHLOROPLASTIC"/>
    <property type="match status" value="1"/>
</dbReference>
<evidence type="ECO:0000256" key="3">
    <source>
        <dbReference type="ARBA" id="ARBA00013194"/>
    </source>
</evidence>
<dbReference type="InterPro" id="IPR001179">
    <property type="entry name" value="PPIase_FKBP_dom"/>
</dbReference>
<accession>A0A8J6YNZ9</accession>
<evidence type="ECO:0000256" key="6">
    <source>
        <dbReference type="ARBA" id="ARBA00023110"/>
    </source>
</evidence>
<dbReference type="GO" id="GO:0005737">
    <property type="term" value="C:cytoplasm"/>
    <property type="evidence" value="ECO:0007669"/>
    <property type="project" value="UniProtKB-SubCell"/>
</dbReference>
<evidence type="ECO:0000256" key="10">
    <source>
        <dbReference type="ARBA" id="ARBA00024849"/>
    </source>
</evidence>
<feature type="region of interest" description="Disordered" evidence="15">
    <location>
        <begin position="438"/>
        <end position="466"/>
    </location>
</feature>
<evidence type="ECO:0000256" key="7">
    <source>
        <dbReference type="ARBA" id="ARBA00023186"/>
    </source>
</evidence>
<evidence type="ECO:0000313" key="18">
    <source>
        <dbReference type="Proteomes" id="UP000631034"/>
    </source>
</evidence>
<dbReference type="EMBL" id="JACZHT010000002">
    <property type="protein sequence ID" value="MBE1236896.1"/>
    <property type="molecule type" value="Genomic_DNA"/>
</dbReference>
<gene>
    <name evidence="12" type="primary">tig</name>
    <name evidence="17" type="ORF">IHV25_04450</name>
</gene>
<dbReference type="Pfam" id="PF05698">
    <property type="entry name" value="Trigger_C"/>
    <property type="match status" value="1"/>
</dbReference>
<evidence type="ECO:0000256" key="14">
    <source>
        <dbReference type="RuleBase" id="RU003914"/>
    </source>
</evidence>
<evidence type="ECO:0000256" key="4">
    <source>
        <dbReference type="ARBA" id="ARBA00016902"/>
    </source>
</evidence>
<reference evidence="17" key="1">
    <citation type="submission" date="2020-10" db="EMBL/GenBank/DDBJ databases">
        <title>Genome sequence of the unusual species of purple photosynthetic bacteria, Phaeovibrio sulfidiphilus DSM 23193, type strain.</title>
        <authorList>
            <person name="Kyndt J.A."/>
            <person name="Meyer T.E."/>
        </authorList>
    </citation>
    <scope>NUCLEOTIDE SEQUENCE</scope>
    <source>
        <strain evidence="17">DSM 23193</strain>
    </source>
</reference>
<dbReference type="NCBIfam" id="TIGR00115">
    <property type="entry name" value="tig"/>
    <property type="match status" value="1"/>
</dbReference>
<dbReference type="PROSITE" id="PS50059">
    <property type="entry name" value="FKBP_PPIASE"/>
    <property type="match status" value="1"/>
</dbReference>
<evidence type="ECO:0000256" key="1">
    <source>
        <dbReference type="ARBA" id="ARBA00000971"/>
    </source>
</evidence>
<organism evidence="17 18">
    <name type="scientific">Phaeovibrio sulfidiphilus</name>
    <dbReference type="NCBI Taxonomy" id="1220600"/>
    <lineage>
        <taxon>Bacteria</taxon>
        <taxon>Pseudomonadati</taxon>
        <taxon>Pseudomonadota</taxon>
        <taxon>Alphaproteobacteria</taxon>
        <taxon>Rhodospirillales</taxon>
        <taxon>Rhodospirillaceae</taxon>
        <taxon>Phaeovibrio</taxon>
    </lineage>
</organism>
<dbReference type="GO" id="GO:0051301">
    <property type="term" value="P:cell division"/>
    <property type="evidence" value="ECO:0007669"/>
    <property type="project" value="UniProtKB-KW"/>
</dbReference>
<keyword evidence="7 12" id="KW-0143">Chaperone</keyword>
<keyword evidence="6 12" id="KW-0697">Rotamase</keyword>
<dbReference type="InterPro" id="IPR027304">
    <property type="entry name" value="Trigger_fact/SurA_dom_sf"/>
</dbReference>
<evidence type="ECO:0000256" key="5">
    <source>
        <dbReference type="ARBA" id="ARBA00022618"/>
    </source>
</evidence>
<evidence type="ECO:0000256" key="9">
    <source>
        <dbReference type="ARBA" id="ARBA00023306"/>
    </source>
</evidence>
<comment type="catalytic activity">
    <reaction evidence="1 12 13">
        <text>[protein]-peptidylproline (omega=180) = [protein]-peptidylproline (omega=0)</text>
        <dbReference type="Rhea" id="RHEA:16237"/>
        <dbReference type="Rhea" id="RHEA-COMP:10747"/>
        <dbReference type="Rhea" id="RHEA-COMP:10748"/>
        <dbReference type="ChEBI" id="CHEBI:83833"/>
        <dbReference type="ChEBI" id="CHEBI:83834"/>
        <dbReference type="EC" id="5.2.1.8"/>
    </reaction>
</comment>
<dbReference type="RefSeq" id="WP_192533895.1">
    <property type="nucleotide sequence ID" value="NZ_JACZHT010000002.1"/>
</dbReference>
<dbReference type="EC" id="5.2.1.8" evidence="3 12"/>
<dbReference type="HAMAP" id="MF_00303">
    <property type="entry name" value="Trigger_factor_Tig"/>
    <property type="match status" value="1"/>
</dbReference>
<evidence type="ECO:0000259" key="16">
    <source>
        <dbReference type="PROSITE" id="PS50059"/>
    </source>
</evidence>
<evidence type="ECO:0000256" key="11">
    <source>
        <dbReference type="ARBA" id="ARBA00029986"/>
    </source>
</evidence>
<dbReference type="GO" id="GO:0051083">
    <property type="term" value="P:'de novo' cotranslational protein folding"/>
    <property type="evidence" value="ECO:0007669"/>
    <property type="project" value="TreeGrafter"/>
</dbReference>
<protein>
    <recommendedName>
        <fullName evidence="4 12">Trigger factor</fullName>
        <shortName evidence="12">TF</shortName>
        <ecNumber evidence="3 12">5.2.1.8</ecNumber>
    </recommendedName>
    <alternativeName>
        <fullName evidence="11 12">PPIase</fullName>
    </alternativeName>
</protein>
<dbReference type="FunFam" id="3.10.50.40:FF:000001">
    <property type="entry name" value="Trigger factor"/>
    <property type="match status" value="1"/>
</dbReference>
<dbReference type="SUPFAM" id="SSF102735">
    <property type="entry name" value="Trigger factor ribosome-binding domain"/>
    <property type="match status" value="1"/>
</dbReference>
<comment type="subcellular location">
    <subcellularLocation>
        <location evidence="12">Cytoplasm</location>
    </subcellularLocation>
    <text evidence="12">About half TF is bound to the ribosome near the polypeptide exit tunnel while the other half is free in the cytoplasm.</text>
</comment>
<dbReference type="GO" id="GO:0043335">
    <property type="term" value="P:protein unfolding"/>
    <property type="evidence" value="ECO:0007669"/>
    <property type="project" value="TreeGrafter"/>
</dbReference>
<dbReference type="Pfam" id="PF05697">
    <property type="entry name" value="Trigger_N"/>
    <property type="match status" value="1"/>
</dbReference>
<dbReference type="Gene3D" id="3.10.50.40">
    <property type="match status" value="1"/>
</dbReference>
<keyword evidence="5 12" id="KW-0132">Cell division</keyword>
<sequence>MQLTETLNDSLKREFTVSLSAEEVKERIDARLDTLKDQVRLPGFRPGKIPMSLMRKRYAKGALGEIADAVVKEALDDLTDKQGLRPATQPKLDVEGELSETGPMTLKISFEILPEIPEPDFSSISLEREVITIDETTIDETLEEMRSYAKEFENAGADAAAENGSVVEIDFIGRIDGEAFENGSANGHDLELGSGQFIPGFEEQLIGAKAGDKRDVTVSFPEDYPAPTLAGKEAVFEVTVHAVKKAVLPELDDALAKTMGADTLDALKEQIRTRLRADYDKIAFDRLKPRLLDALAPLVDFPVPESMLEIEFSTIWREIETALKNDTLDDEDKGKSEDELRAEYREIAIRRMRLGLLLAETGRRNNITISRQEMNELLQRELRNFPGQEQLVLDYYRNNPNAVDHLRAPLFEDKACQYILEKAKVTDKPITMAELRAEIEGASAETEDKPKKTRARKKKADEAASE</sequence>
<comment type="domain">
    <text evidence="12">Consists of 3 domains; the N-terminus binds the ribosome, the middle domain has PPIase activity, while the C-terminus has intrinsic chaperone activity on its own.</text>
</comment>
<dbReference type="GO" id="GO:0043022">
    <property type="term" value="F:ribosome binding"/>
    <property type="evidence" value="ECO:0007669"/>
    <property type="project" value="TreeGrafter"/>
</dbReference>
<dbReference type="InterPro" id="IPR036611">
    <property type="entry name" value="Trigger_fac_ribosome-bd_sf"/>
</dbReference>
<dbReference type="AlphaFoldDB" id="A0A8J6YNZ9"/>
<evidence type="ECO:0000256" key="15">
    <source>
        <dbReference type="SAM" id="MobiDB-lite"/>
    </source>
</evidence>
<feature type="domain" description="PPIase FKBP-type" evidence="16">
    <location>
        <begin position="164"/>
        <end position="224"/>
    </location>
</feature>
<keyword evidence="8 12" id="KW-0413">Isomerase</keyword>
<dbReference type="InterPro" id="IPR005215">
    <property type="entry name" value="Trig_fac"/>
</dbReference>
<keyword evidence="18" id="KW-1185">Reference proteome</keyword>
<dbReference type="InterPro" id="IPR046357">
    <property type="entry name" value="PPIase_dom_sf"/>
</dbReference>
<evidence type="ECO:0000256" key="12">
    <source>
        <dbReference type="HAMAP-Rule" id="MF_00303"/>
    </source>
</evidence>
<dbReference type="InterPro" id="IPR008881">
    <property type="entry name" value="Trigger_fac_ribosome-bd_bac"/>
</dbReference>
<dbReference type="Gene3D" id="1.10.3120.10">
    <property type="entry name" value="Trigger factor, C-terminal domain"/>
    <property type="match status" value="1"/>
</dbReference>
<dbReference type="PIRSF" id="PIRSF003095">
    <property type="entry name" value="Trigger_factor"/>
    <property type="match status" value="1"/>
</dbReference>
<dbReference type="Proteomes" id="UP000631034">
    <property type="component" value="Unassembled WGS sequence"/>
</dbReference>
<comment type="function">
    <text evidence="10 12">Involved in protein export. Acts as a chaperone by maintaining the newly synthesized protein in an open conformation. Functions as a peptidyl-prolyl cis-trans isomerase.</text>
</comment>
<evidence type="ECO:0000256" key="13">
    <source>
        <dbReference type="PROSITE-ProRule" id="PRU00277"/>
    </source>
</evidence>
<dbReference type="GO" id="GO:0003755">
    <property type="term" value="F:peptidyl-prolyl cis-trans isomerase activity"/>
    <property type="evidence" value="ECO:0007669"/>
    <property type="project" value="UniProtKB-UniRule"/>
</dbReference>
<dbReference type="SUPFAM" id="SSF109998">
    <property type="entry name" value="Triger factor/SurA peptide-binding domain-like"/>
    <property type="match status" value="1"/>
</dbReference>
<name>A0A8J6YNZ9_9PROT</name>